<dbReference type="STRING" id="389348.PNK_2042"/>
<dbReference type="Proteomes" id="UP000069902">
    <property type="component" value="Chromosome cPNK"/>
</dbReference>
<dbReference type="InterPro" id="IPR050664">
    <property type="entry name" value="Octanoyltrans_LipM/LipL"/>
</dbReference>
<dbReference type="InterPro" id="IPR004143">
    <property type="entry name" value="BPL_LPL_catalytic"/>
</dbReference>
<keyword evidence="2" id="KW-0548">Nucleotidyltransferase</keyword>
<dbReference type="RefSeq" id="WP_059061860.1">
    <property type="nucleotide sequence ID" value="NZ_LN879502.1"/>
</dbReference>
<dbReference type="GO" id="GO:0016874">
    <property type="term" value="F:ligase activity"/>
    <property type="evidence" value="ECO:0007669"/>
    <property type="project" value="UniProtKB-KW"/>
</dbReference>
<keyword evidence="2" id="KW-0808">Transferase</keyword>
<organism evidence="2 3">
    <name type="scientific">Candidatus Protochlamydia naegleriophila</name>
    <dbReference type="NCBI Taxonomy" id="389348"/>
    <lineage>
        <taxon>Bacteria</taxon>
        <taxon>Pseudomonadati</taxon>
        <taxon>Chlamydiota</taxon>
        <taxon>Chlamydiia</taxon>
        <taxon>Parachlamydiales</taxon>
        <taxon>Parachlamydiaceae</taxon>
        <taxon>Candidatus Protochlamydia</taxon>
    </lineage>
</organism>
<dbReference type="PATRIC" id="fig|389348.3.peg.2295"/>
<dbReference type="Pfam" id="PF21948">
    <property type="entry name" value="LplA-B_cat"/>
    <property type="match status" value="1"/>
</dbReference>
<keyword evidence="3" id="KW-1185">Reference proteome</keyword>
<protein>
    <submittedName>
        <fullName evidence="2">Putative lipoate-protein ligase A</fullName>
        <ecNumber evidence="2">2.7.7.63</ecNumber>
    </submittedName>
</protein>
<keyword evidence="2" id="KW-0436">Ligase</keyword>
<accession>A0A0U5JDQ4</accession>
<evidence type="ECO:0000313" key="3">
    <source>
        <dbReference type="Proteomes" id="UP000069902"/>
    </source>
</evidence>
<dbReference type="InParanoid" id="A0A0U5JDQ4"/>
<dbReference type="SUPFAM" id="SSF55681">
    <property type="entry name" value="Class II aaRS and biotin synthetases"/>
    <property type="match status" value="1"/>
</dbReference>
<dbReference type="Gene3D" id="3.30.930.10">
    <property type="entry name" value="Bira Bifunctional Protein, Domain 2"/>
    <property type="match status" value="1"/>
</dbReference>
<dbReference type="KEGG" id="pnl:PNK_2042"/>
<dbReference type="AlphaFoldDB" id="A0A0U5JDQ4"/>
<proteinExistence type="predicted"/>
<feature type="domain" description="BPL/LPL catalytic" evidence="1">
    <location>
        <begin position="29"/>
        <end position="237"/>
    </location>
</feature>
<dbReference type="GO" id="GO:0016779">
    <property type="term" value="F:nucleotidyltransferase activity"/>
    <property type="evidence" value="ECO:0007669"/>
    <property type="project" value="UniProtKB-KW"/>
</dbReference>
<evidence type="ECO:0000313" key="2">
    <source>
        <dbReference type="EMBL" id="CUI17646.1"/>
    </source>
</evidence>
<evidence type="ECO:0000259" key="1">
    <source>
        <dbReference type="PROSITE" id="PS51733"/>
    </source>
</evidence>
<reference evidence="3" key="1">
    <citation type="submission" date="2015-09" db="EMBL/GenBank/DDBJ databases">
        <authorList>
            <person name="Bertelli C."/>
        </authorList>
    </citation>
    <scope>NUCLEOTIDE SEQUENCE [LARGE SCALE GENOMIC DNA]</scope>
    <source>
        <strain evidence="3">KNic</strain>
    </source>
</reference>
<dbReference type="PROSITE" id="PS51733">
    <property type="entry name" value="BPL_LPL_CATALYTIC"/>
    <property type="match status" value="1"/>
</dbReference>
<dbReference type="PANTHER" id="PTHR43679">
    <property type="entry name" value="OCTANOYLTRANSFERASE LIPM-RELATED"/>
    <property type="match status" value="1"/>
</dbReference>
<dbReference type="EMBL" id="LN879502">
    <property type="protein sequence ID" value="CUI17646.1"/>
    <property type="molecule type" value="Genomic_DNA"/>
</dbReference>
<dbReference type="PANTHER" id="PTHR43679:SF2">
    <property type="entry name" value="OCTANOYL-[GCVH]:PROTEIN N-OCTANOYLTRANSFERASE"/>
    <property type="match status" value="1"/>
</dbReference>
<name>A0A0U5JDQ4_9BACT</name>
<dbReference type="InterPro" id="IPR045864">
    <property type="entry name" value="aa-tRNA-synth_II/BPL/LPL"/>
</dbReference>
<gene>
    <name evidence="2" type="primary">lplA</name>
    <name evidence="2" type="ORF">PNK_2042</name>
</gene>
<sequence length="237" mass="26370">MQWQVIDSGRLPPAAIMEKDADLLRHLQPSSQPCLHLYEWSRPCLTYGYFTDPARYLEPSALNHHQLDMARRPTGGGIIFHLTDLAFSLLIPSSYPGLSVNTLDNYALINRRIAKAVQQFTSHSLKPILLAEEPACEADCHGFCMAKPTQYDLIIQGRKVGGAAQRRTKLGLLHQGSLSLALPPIALLQDVLKNEQSVVSAMQQHSFCLLQDGWTDQELCEARLILKELIKAAVMAT</sequence>
<dbReference type="EC" id="2.7.7.63" evidence="2"/>